<geneLocation type="plasmid" evidence="1">
    <name>pFRL2</name>
</geneLocation>
<reference evidence="1" key="1">
    <citation type="submission" date="2013-09" db="EMBL/GenBank/DDBJ databases">
        <title>Complete nucleotide sequence of Streptomyces linear plasmid pFRL2.</title>
        <authorList>
            <person name="Chen Z."/>
            <person name="Fang P."/>
            <person name="Qin Z."/>
        </authorList>
    </citation>
    <scope>NUCLEOTIDE SEQUENCE</scope>
    <source>
        <plasmid evidence="1">pFRL2</plasmid>
    </source>
</reference>
<dbReference type="AlphaFoldDB" id="V9Z283"/>
<sequence length="304" mass="32884">MTYQREVELISQSVASRARKLAQVASLPVPALPLEAIRHYMAVQRDLDDFIAVAVRSALDRGVDWSDIAAVTAVSPGSLKNRYSKSQVARIVKNRRQRRPAAVPSAAPGQIADGESPVLPLKAEPHSLAPARDALARALSHLHRASGVSVRTTALWAGISPSYAYRIMSGERCPSWPTVQGFARAFEIDPGDVFELWRAANGISPDSLSQPHERALARFAGALRGLHLACAQPPLTALTDRLTGLSTEEMRTITALLSGQPTARPDSLSWTATATLTKALRGDVARLRRLWQAAQQTPPDALDE</sequence>
<dbReference type="EMBL" id="KF602047">
    <property type="protein sequence ID" value="AHE38677.1"/>
    <property type="molecule type" value="Genomic_DNA"/>
</dbReference>
<dbReference type="RefSeq" id="WP_024126059.1">
    <property type="nucleotide sequence ID" value="NC_023282.1"/>
</dbReference>
<accession>V9Z283</accession>
<gene>
    <name evidence="1" type="ORF">pFRL2_2</name>
</gene>
<keyword evidence="1" id="KW-0614">Plasmid</keyword>
<dbReference type="InterPro" id="IPR010982">
    <property type="entry name" value="Lambda_DNA-bd_dom_sf"/>
</dbReference>
<evidence type="ECO:0008006" key="2">
    <source>
        <dbReference type="Google" id="ProtNLM"/>
    </source>
</evidence>
<dbReference type="InterPro" id="IPR001387">
    <property type="entry name" value="Cro/C1-type_HTH"/>
</dbReference>
<dbReference type="Pfam" id="PF13560">
    <property type="entry name" value="HTH_31"/>
    <property type="match status" value="1"/>
</dbReference>
<dbReference type="CDD" id="cd00093">
    <property type="entry name" value="HTH_XRE"/>
    <property type="match status" value="1"/>
</dbReference>
<organism evidence="1">
    <name type="scientific">Streptomyces sp. FR1</name>
    <dbReference type="NCBI Taxonomy" id="349971"/>
    <lineage>
        <taxon>Bacteria</taxon>
        <taxon>Bacillati</taxon>
        <taxon>Actinomycetota</taxon>
        <taxon>Actinomycetes</taxon>
        <taxon>Kitasatosporales</taxon>
        <taxon>Streptomycetaceae</taxon>
        <taxon>Streptomyces</taxon>
    </lineage>
</organism>
<proteinExistence type="predicted"/>
<protein>
    <recommendedName>
        <fullName evidence="2">HTH cro/C1-type domain-containing protein</fullName>
    </recommendedName>
</protein>
<evidence type="ECO:0000313" key="1">
    <source>
        <dbReference type="EMBL" id="AHE38677.1"/>
    </source>
</evidence>
<dbReference type="Gene3D" id="1.10.260.40">
    <property type="entry name" value="lambda repressor-like DNA-binding domains"/>
    <property type="match status" value="1"/>
</dbReference>
<name>V9Z283_9ACTN</name>
<dbReference type="SUPFAM" id="SSF47413">
    <property type="entry name" value="lambda repressor-like DNA-binding domains"/>
    <property type="match status" value="1"/>
</dbReference>
<dbReference type="GO" id="GO:0003677">
    <property type="term" value="F:DNA binding"/>
    <property type="evidence" value="ECO:0007669"/>
    <property type="project" value="InterPro"/>
</dbReference>